<reference evidence="2" key="2">
    <citation type="submission" date="2025-08" db="UniProtKB">
        <authorList>
            <consortium name="Ensembl"/>
        </authorList>
    </citation>
    <scope>IDENTIFICATION</scope>
</reference>
<dbReference type="Proteomes" id="UP000694429">
    <property type="component" value="Chromosome 33"/>
</dbReference>
<feature type="compositionally biased region" description="Polar residues" evidence="1">
    <location>
        <begin position="47"/>
        <end position="57"/>
    </location>
</feature>
<organism evidence="2 3">
    <name type="scientific">Canis lupus familiaris</name>
    <name type="common">Dog</name>
    <name type="synonym">Canis familiaris</name>
    <dbReference type="NCBI Taxonomy" id="9615"/>
    <lineage>
        <taxon>Eukaryota</taxon>
        <taxon>Metazoa</taxon>
        <taxon>Chordata</taxon>
        <taxon>Craniata</taxon>
        <taxon>Vertebrata</taxon>
        <taxon>Euteleostomi</taxon>
        <taxon>Mammalia</taxon>
        <taxon>Eutheria</taxon>
        <taxon>Laurasiatheria</taxon>
        <taxon>Carnivora</taxon>
        <taxon>Caniformia</taxon>
        <taxon>Canidae</taxon>
        <taxon>Canis</taxon>
    </lineage>
</organism>
<sequence>MEEPPAESLGPESTAKSPDDSRTDGQQDTWRDQDEEEVDEQTDPRTAEQTAQGMSGQTDRRVSEPPGRQASDQGDRRAHGQMHGTTSSQTGPGGAQETNSQMFLPLEQRTDGQMEHRRSSQAEGRASGQTDSRRSSQTERRAYKQINHGPSTQTSQRTSEQVVGRSPVAPEQGAPEQVGHRTSSQDDRRTSEQIGSRLSGLVERRTSEKTGHRPSTQGDPRTLIKTYPDVDEEAPELVEEQAAEQAHSAEHLAADKDDGNDQADPLMDGENHKEDYLADYGAPGPYDDKIFRQLGYSKEYKEPEPRVEPCKFETEEIDRDNSWTSAESDTESVTGLKGLDACDARFTNNLQAKDQFYSQGFPCISSKLDYIISREKTEAAETKPDEISEYQGGRKSFGYNQTYRRQFPPIVYEDPYQVSLRYMEKHHILQIFQQITENLVFEKPEDPLSFMLGQVCHRRKRTSFNSVYYKIQHMYMHTKQNKYNSMGYHEVSIFKVLNANVFLALAILMDDW</sequence>
<feature type="compositionally biased region" description="Acidic residues" evidence="1">
    <location>
        <begin position="229"/>
        <end position="242"/>
    </location>
</feature>
<evidence type="ECO:0000256" key="1">
    <source>
        <dbReference type="SAM" id="MobiDB-lite"/>
    </source>
</evidence>
<dbReference type="AlphaFoldDB" id="A0A8C0MMX5"/>
<dbReference type="PANTHER" id="PTHR47110">
    <property type="entry name" value="TESTIS-SPECIFIC EXPRESSED PROTEIN 55"/>
    <property type="match status" value="1"/>
</dbReference>
<dbReference type="Pfam" id="PF17819">
    <property type="entry name" value="Tex55"/>
    <property type="match status" value="1"/>
</dbReference>
<feature type="compositionally biased region" description="Basic and acidic residues" evidence="1">
    <location>
        <begin position="17"/>
        <end position="32"/>
    </location>
</feature>
<dbReference type="CDD" id="cd22975">
    <property type="entry name" value="DD_TEX55"/>
    <property type="match status" value="1"/>
</dbReference>
<feature type="compositionally biased region" description="Polar residues" evidence="1">
    <location>
        <begin position="83"/>
        <end position="102"/>
    </location>
</feature>
<accession>A0A8C0MMX5</accession>
<dbReference type="InterPro" id="IPR040760">
    <property type="entry name" value="Tex55"/>
</dbReference>
<evidence type="ECO:0000313" key="3">
    <source>
        <dbReference type="Proteomes" id="UP000694429"/>
    </source>
</evidence>
<name>A0A8C0MMX5_CANLF</name>
<dbReference type="PANTHER" id="PTHR47110:SF1">
    <property type="entry name" value="TESTIS-SPECIFIC EXPRESSED PROTEIN 55"/>
    <property type="match status" value="1"/>
</dbReference>
<feature type="compositionally biased region" description="Basic and acidic residues" evidence="1">
    <location>
        <begin position="131"/>
        <end position="142"/>
    </location>
</feature>
<reference evidence="2" key="1">
    <citation type="submission" date="2019-03" db="EMBL/GenBank/DDBJ databases">
        <authorList>
            <person name="Warren W.C."/>
            <person name="Johnson G.S."/>
        </authorList>
    </citation>
    <scope>NUCLEOTIDE SEQUENCE [LARGE SCALE GENOMIC DNA]</scope>
    <source>
        <strain evidence="2">Basenji</strain>
    </source>
</reference>
<evidence type="ECO:0008006" key="4">
    <source>
        <dbReference type="Google" id="ProtNLM"/>
    </source>
</evidence>
<feature type="compositionally biased region" description="Basic and acidic residues" evidence="1">
    <location>
        <begin position="202"/>
        <end position="211"/>
    </location>
</feature>
<dbReference type="SUPFAM" id="SSF47391">
    <property type="entry name" value="Dimerization-anchoring domain of cAMP-dependent PK regulatory subunit"/>
    <property type="match status" value="1"/>
</dbReference>
<feature type="region of interest" description="Disordered" evidence="1">
    <location>
        <begin position="1"/>
        <end position="282"/>
    </location>
</feature>
<dbReference type="Ensembl" id="ENSCAFT00030014100.1">
    <property type="protein sequence ID" value="ENSCAFP00030012304.1"/>
    <property type="gene ID" value="ENSCAFG00030007670.1"/>
</dbReference>
<dbReference type="InterPro" id="IPR048377">
    <property type="entry name" value="TEX55_DD"/>
</dbReference>
<feature type="compositionally biased region" description="Basic and acidic residues" evidence="1">
    <location>
        <begin position="108"/>
        <end position="120"/>
    </location>
</feature>
<feature type="compositionally biased region" description="Basic and acidic residues" evidence="1">
    <location>
        <begin position="247"/>
        <end position="259"/>
    </location>
</feature>
<protein>
    <recommendedName>
        <fullName evidence="4">Testis expressed 55</fullName>
    </recommendedName>
</protein>
<proteinExistence type="predicted"/>
<feature type="compositionally biased region" description="Polar residues" evidence="1">
    <location>
        <begin position="148"/>
        <end position="161"/>
    </location>
</feature>
<evidence type="ECO:0000313" key="2">
    <source>
        <dbReference type="Ensembl" id="ENSCAFP00030012304.1"/>
    </source>
</evidence>